<dbReference type="Pfam" id="PF13155">
    <property type="entry name" value="Toprim_2"/>
    <property type="match status" value="1"/>
</dbReference>
<dbReference type="Pfam" id="PF08275">
    <property type="entry name" value="DNAG_N"/>
    <property type="match status" value="1"/>
</dbReference>
<evidence type="ECO:0000256" key="9">
    <source>
        <dbReference type="ARBA" id="ARBA00022842"/>
    </source>
</evidence>
<dbReference type="SUPFAM" id="SSF57783">
    <property type="entry name" value="Zinc beta-ribbon"/>
    <property type="match status" value="1"/>
</dbReference>
<keyword evidence="9" id="KW-0460">Magnesium</keyword>
<evidence type="ECO:0000259" key="13">
    <source>
        <dbReference type="PROSITE" id="PS50880"/>
    </source>
</evidence>
<comment type="function">
    <text evidence="12">RNA polymerase that catalyzes the synthesis of short RNA molecules used as primers for DNA polymerase during DNA replication.</text>
</comment>
<keyword evidence="15" id="KW-1185">Reference proteome</keyword>
<feature type="zinc finger region" description="CHC2-type" evidence="12">
    <location>
        <begin position="37"/>
        <end position="61"/>
    </location>
</feature>
<dbReference type="InterPro" id="IPR013264">
    <property type="entry name" value="DNAG_N"/>
</dbReference>
<dbReference type="SUPFAM" id="SSF56731">
    <property type="entry name" value="DNA primase core"/>
    <property type="match status" value="1"/>
</dbReference>
<organism evidence="14 15">
    <name type="scientific">Breznakia blatticola</name>
    <dbReference type="NCBI Taxonomy" id="1754012"/>
    <lineage>
        <taxon>Bacteria</taxon>
        <taxon>Bacillati</taxon>
        <taxon>Bacillota</taxon>
        <taxon>Erysipelotrichia</taxon>
        <taxon>Erysipelotrichales</taxon>
        <taxon>Erysipelotrichaceae</taxon>
        <taxon>Breznakia</taxon>
    </lineage>
</organism>
<dbReference type="HAMAP" id="MF_00974">
    <property type="entry name" value="DNA_primase_DnaG"/>
    <property type="match status" value="1"/>
</dbReference>
<evidence type="ECO:0000256" key="1">
    <source>
        <dbReference type="ARBA" id="ARBA00022478"/>
    </source>
</evidence>
<dbReference type="InterPro" id="IPR050219">
    <property type="entry name" value="DnaG_primase"/>
</dbReference>
<dbReference type="Gene3D" id="3.90.580.10">
    <property type="entry name" value="Zinc finger, CHC2-type domain"/>
    <property type="match status" value="1"/>
</dbReference>
<evidence type="ECO:0000256" key="10">
    <source>
        <dbReference type="ARBA" id="ARBA00023125"/>
    </source>
</evidence>
<dbReference type="GO" id="GO:0003899">
    <property type="term" value="F:DNA-directed RNA polymerase activity"/>
    <property type="evidence" value="ECO:0007669"/>
    <property type="project" value="UniProtKB-UniRule"/>
</dbReference>
<comment type="catalytic activity">
    <reaction evidence="12">
        <text>ssDNA + n NTP = ssDNA/pppN(pN)n-1 hybrid + (n-1) diphosphate.</text>
        <dbReference type="EC" id="2.7.7.101"/>
    </reaction>
</comment>
<reference evidence="14 15" key="1">
    <citation type="submission" date="2019-03" db="EMBL/GenBank/DDBJ databases">
        <title>Genomic Encyclopedia of Type Strains, Phase IV (KMG-IV): sequencing the most valuable type-strain genomes for metagenomic binning, comparative biology and taxonomic classification.</title>
        <authorList>
            <person name="Goeker M."/>
        </authorList>
    </citation>
    <scope>NUCLEOTIDE SEQUENCE [LARGE SCALE GENOMIC DNA]</scope>
    <source>
        <strain evidence="14 15">DSM 28867</strain>
    </source>
</reference>
<dbReference type="InterPro" id="IPR036977">
    <property type="entry name" value="DNA_primase_Znf_CHC2"/>
</dbReference>
<dbReference type="InterPro" id="IPR034151">
    <property type="entry name" value="TOPRIM_DnaG_bac"/>
</dbReference>
<dbReference type="PANTHER" id="PTHR30313">
    <property type="entry name" value="DNA PRIMASE"/>
    <property type="match status" value="1"/>
</dbReference>
<keyword evidence="7 12" id="KW-0863">Zinc-finger</keyword>
<keyword evidence="6 12" id="KW-0479">Metal-binding</keyword>
<dbReference type="FunFam" id="3.90.580.10:FF:000001">
    <property type="entry name" value="DNA primase"/>
    <property type="match status" value="1"/>
</dbReference>
<dbReference type="PROSITE" id="PS50880">
    <property type="entry name" value="TOPRIM"/>
    <property type="match status" value="1"/>
</dbReference>
<comment type="cofactor">
    <cofactor evidence="12">
        <name>Zn(2+)</name>
        <dbReference type="ChEBI" id="CHEBI:29105"/>
    </cofactor>
    <text evidence="12">Binds 1 zinc ion per monomer.</text>
</comment>
<protein>
    <recommendedName>
        <fullName evidence="12">DNA primase</fullName>
        <ecNumber evidence="12">2.7.7.101</ecNumber>
    </recommendedName>
</protein>
<gene>
    <name evidence="12" type="primary">dnaG</name>
    <name evidence="14" type="ORF">EDD63_1502</name>
</gene>
<evidence type="ECO:0000313" key="15">
    <source>
        <dbReference type="Proteomes" id="UP000294743"/>
    </source>
</evidence>
<evidence type="ECO:0000256" key="4">
    <source>
        <dbReference type="ARBA" id="ARBA00022695"/>
    </source>
</evidence>
<dbReference type="RefSeq" id="WP_243833767.1">
    <property type="nucleotide sequence ID" value="NZ_SODD01000050.1"/>
</dbReference>
<dbReference type="Proteomes" id="UP000294743">
    <property type="component" value="Unassembled WGS sequence"/>
</dbReference>
<feature type="domain" description="Toprim" evidence="13">
    <location>
        <begin position="249"/>
        <end position="330"/>
    </location>
</feature>
<dbReference type="CDD" id="cd03364">
    <property type="entry name" value="TOPRIM_DnaG_primases"/>
    <property type="match status" value="1"/>
</dbReference>
<dbReference type="Gene3D" id="3.90.980.10">
    <property type="entry name" value="DNA primase, catalytic core, N-terminal domain"/>
    <property type="match status" value="1"/>
</dbReference>
<accession>A0A4R7Z8Q4</accession>
<dbReference type="InterPro" id="IPR006295">
    <property type="entry name" value="DNA_primase_DnaG"/>
</dbReference>
<dbReference type="InterPro" id="IPR006171">
    <property type="entry name" value="TOPRIM_dom"/>
</dbReference>
<dbReference type="GO" id="GO:0000428">
    <property type="term" value="C:DNA-directed RNA polymerase complex"/>
    <property type="evidence" value="ECO:0007669"/>
    <property type="project" value="UniProtKB-KW"/>
</dbReference>
<dbReference type="InterPro" id="IPR002694">
    <property type="entry name" value="Znf_CHC2"/>
</dbReference>
<dbReference type="Pfam" id="PF01807">
    <property type="entry name" value="Zn_ribbon_DnaG"/>
    <property type="match status" value="1"/>
</dbReference>
<evidence type="ECO:0000256" key="8">
    <source>
        <dbReference type="ARBA" id="ARBA00022833"/>
    </source>
</evidence>
<dbReference type="SMART" id="SM00493">
    <property type="entry name" value="TOPRIM"/>
    <property type="match status" value="1"/>
</dbReference>
<dbReference type="EMBL" id="SODD01000050">
    <property type="protein sequence ID" value="TDW13096.1"/>
    <property type="molecule type" value="Genomic_DNA"/>
</dbReference>
<evidence type="ECO:0000256" key="6">
    <source>
        <dbReference type="ARBA" id="ARBA00022723"/>
    </source>
</evidence>
<comment type="caution">
    <text evidence="14">The sequence shown here is derived from an EMBL/GenBank/DDBJ whole genome shotgun (WGS) entry which is preliminary data.</text>
</comment>
<dbReference type="PANTHER" id="PTHR30313:SF2">
    <property type="entry name" value="DNA PRIMASE"/>
    <property type="match status" value="1"/>
</dbReference>
<sequence>MIPQDKVQEILNKADIVDVISSYIPLTQKGKNFVCVCPFHDDSRPSMSVSQDKQIFKCFSCGAGGNAITFVQKYNNISFQEACKIVADKVGVNFEIRGPRQQTYSKDVVDQHALLKDVKEYAVNELAASTNEDLKSYVASRFDTESVKSFYIGYVGDSQALLRFLQAKGHSEEAIAQSNVFNVEGRSFLQDRIIFPLNDTKGNTVGFSARTYKVNDNIKYINSAESEVFKKGSILFNYDRAFQVARQSKEVIVVEGYMDAIKLAKVGHENVVALMGTAMAKDQVYALKRMNVPVNLCLDGDAPGKEAALKHYWTLKDAGLDVKMTALPLGMDPDELINKQPEVFEQELQRASNIIDFRLADVPTLEDFEIKHTWAINCLKDLKGLDNPLAEDHYFALIGDKVGFSKEALQRSYAQLQAVEKEATVKVQKQQSKNRITRWSPKQVKINLAVKDKMNYRQELQKNFDRLKGDEKVVAFNARQICDRKDVMSQYLDQKGKVLETTITLTTNDDVTCLAQGIAETAAMQISKELSIPKSNLEYIAFLHKDTKFPHIHLQCYQKETFKDNYELSTKLVESLQNEISKEITKTITQPQVVASVKI</sequence>
<dbReference type="GO" id="GO:0006269">
    <property type="term" value="P:DNA replication, synthesis of primer"/>
    <property type="evidence" value="ECO:0007669"/>
    <property type="project" value="UniProtKB-UniRule"/>
</dbReference>
<comment type="domain">
    <text evidence="12">Contains an N-terminal zinc-binding domain, a central core domain that contains the primase activity, and a C-terminal DnaB-binding domain.</text>
</comment>
<evidence type="ECO:0000256" key="12">
    <source>
        <dbReference type="HAMAP-Rule" id="MF_00974"/>
    </source>
</evidence>
<evidence type="ECO:0000313" key="14">
    <source>
        <dbReference type="EMBL" id="TDW13096.1"/>
    </source>
</evidence>
<keyword evidence="8 12" id="KW-0862">Zinc</keyword>
<evidence type="ECO:0000256" key="5">
    <source>
        <dbReference type="ARBA" id="ARBA00022705"/>
    </source>
</evidence>
<comment type="similarity">
    <text evidence="12">Belongs to the DnaG primase family.</text>
</comment>
<keyword evidence="10 12" id="KW-0238">DNA-binding</keyword>
<dbReference type="SMART" id="SM00400">
    <property type="entry name" value="ZnF_CHCC"/>
    <property type="match status" value="1"/>
</dbReference>
<keyword evidence="4 12" id="KW-0548">Nucleotidyltransferase</keyword>
<dbReference type="GO" id="GO:0008270">
    <property type="term" value="F:zinc ion binding"/>
    <property type="evidence" value="ECO:0007669"/>
    <property type="project" value="UniProtKB-UniRule"/>
</dbReference>
<evidence type="ECO:0000256" key="11">
    <source>
        <dbReference type="ARBA" id="ARBA00023163"/>
    </source>
</evidence>
<keyword evidence="5 12" id="KW-0235">DNA replication</keyword>
<dbReference type="InterPro" id="IPR037068">
    <property type="entry name" value="DNA_primase_core_N_sf"/>
</dbReference>
<proteinExistence type="inferred from homology"/>
<name>A0A4R7Z8Q4_9FIRM</name>
<evidence type="ECO:0000256" key="3">
    <source>
        <dbReference type="ARBA" id="ARBA00022679"/>
    </source>
</evidence>
<dbReference type="AlphaFoldDB" id="A0A4R7Z8Q4"/>
<comment type="subunit">
    <text evidence="12">Monomer. Interacts with DnaB.</text>
</comment>
<dbReference type="EC" id="2.7.7.101" evidence="12"/>
<dbReference type="GO" id="GO:0003677">
    <property type="term" value="F:DNA binding"/>
    <property type="evidence" value="ECO:0007669"/>
    <property type="project" value="UniProtKB-KW"/>
</dbReference>
<dbReference type="GO" id="GO:0005737">
    <property type="term" value="C:cytoplasm"/>
    <property type="evidence" value="ECO:0007669"/>
    <property type="project" value="TreeGrafter"/>
</dbReference>
<keyword evidence="11 12" id="KW-0804">Transcription</keyword>
<keyword evidence="2 12" id="KW-0639">Primosome</keyword>
<dbReference type="GO" id="GO:1990077">
    <property type="term" value="C:primosome complex"/>
    <property type="evidence" value="ECO:0007669"/>
    <property type="project" value="UniProtKB-KW"/>
</dbReference>
<evidence type="ECO:0000256" key="7">
    <source>
        <dbReference type="ARBA" id="ARBA00022771"/>
    </source>
</evidence>
<keyword evidence="1 12" id="KW-0240">DNA-directed RNA polymerase</keyword>
<dbReference type="InterPro" id="IPR030846">
    <property type="entry name" value="DnaG_bac"/>
</dbReference>
<dbReference type="Gene3D" id="3.40.1360.10">
    <property type="match status" value="1"/>
</dbReference>
<dbReference type="NCBIfam" id="TIGR01391">
    <property type="entry name" value="dnaG"/>
    <property type="match status" value="1"/>
</dbReference>
<evidence type="ECO:0000256" key="2">
    <source>
        <dbReference type="ARBA" id="ARBA00022515"/>
    </source>
</evidence>
<keyword evidence="3 12" id="KW-0808">Transferase</keyword>